<dbReference type="Proteomes" id="UP000663193">
    <property type="component" value="Chromosome 2"/>
</dbReference>
<evidence type="ECO:0000256" key="6">
    <source>
        <dbReference type="SAM" id="Phobius"/>
    </source>
</evidence>
<comment type="subcellular location">
    <subcellularLocation>
        <location evidence="1">Membrane</location>
        <topology evidence="1">Multi-pass membrane protein</topology>
    </subcellularLocation>
</comment>
<dbReference type="InterPro" id="IPR052337">
    <property type="entry name" value="SAT4-like"/>
</dbReference>
<name>A0A7U2ETI6_PHANO</name>
<gene>
    <name evidence="8" type="ORF">JI435_084000</name>
</gene>
<evidence type="ECO:0000256" key="2">
    <source>
        <dbReference type="ARBA" id="ARBA00022692"/>
    </source>
</evidence>
<evidence type="ECO:0000256" key="5">
    <source>
        <dbReference type="ARBA" id="ARBA00038359"/>
    </source>
</evidence>
<evidence type="ECO:0000256" key="4">
    <source>
        <dbReference type="ARBA" id="ARBA00023136"/>
    </source>
</evidence>
<reference evidence="9" key="1">
    <citation type="journal article" date="2021" name="BMC Genomics">
        <title>Chromosome-level genome assembly and manually-curated proteome of model necrotroph Parastagonospora nodorum Sn15 reveals a genome-wide trove of candidate effector homologs, and redundancy of virulence-related functions within an accessory chromosome.</title>
        <authorList>
            <person name="Bertazzoni S."/>
            <person name="Jones D.A.B."/>
            <person name="Phan H.T."/>
            <person name="Tan K.-C."/>
            <person name="Hane J.K."/>
        </authorList>
    </citation>
    <scope>NUCLEOTIDE SEQUENCE [LARGE SCALE GENOMIC DNA]</scope>
    <source>
        <strain evidence="9">SN15 / ATCC MYA-4574 / FGSC 10173)</strain>
    </source>
</reference>
<dbReference type="Pfam" id="PF20684">
    <property type="entry name" value="Fung_rhodopsin"/>
    <property type="match status" value="1"/>
</dbReference>
<keyword evidence="9" id="KW-1185">Reference proteome</keyword>
<keyword evidence="4 6" id="KW-0472">Membrane</keyword>
<dbReference type="InterPro" id="IPR049326">
    <property type="entry name" value="Rhodopsin_dom_fungi"/>
</dbReference>
<evidence type="ECO:0000256" key="1">
    <source>
        <dbReference type="ARBA" id="ARBA00004141"/>
    </source>
</evidence>
<evidence type="ECO:0000313" key="9">
    <source>
        <dbReference type="Proteomes" id="UP000663193"/>
    </source>
</evidence>
<dbReference type="OMA" id="IHATQCY"/>
<feature type="transmembrane region" description="Helical" evidence="6">
    <location>
        <begin position="88"/>
        <end position="109"/>
    </location>
</feature>
<evidence type="ECO:0000256" key="3">
    <source>
        <dbReference type="ARBA" id="ARBA00022989"/>
    </source>
</evidence>
<feature type="transmembrane region" description="Helical" evidence="6">
    <location>
        <begin position="180"/>
        <end position="201"/>
    </location>
</feature>
<feature type="transmembrane region" description="Helical" evidence="6">
    <location>
        <begin position="121"/>
        <end position="149"/>
    </location>
</feature>
<feature type="transmembrane region" description="Helical" evidence="6">
    <location>
        <begin position="213"/>
        <end position="238"/>
    </location>
</feature>
<dbReference type="PANTHER" id="PTHR33048:SF124">
    <property type="entry name" value="INTEGRAL MEMBRANE PROTEIN"/>
    <property type="match status" value="1"/>
</dbReference>
<protein>
    <recommendedName>
        <fullName evidence="7">Rhodopsin domain-containing protein</fullName>
    </recommendedName>
</protein>
<dbReference type="OrthoDB" id="3934549at2759"/>
<evidence type="ECO:0000313" key="8">
    <source>
        <dbReference type="EMBL" id="QRC92537.1"/>
    </source>
</evidence>
<keyword evidence="2 6" id="KW-0812">Transmembrane</keyword>
<feature type="transmembrane region" description="Helical" evidence="6">
    <location>
        <begin position="40"/>
        <end position="62"/>
    </location>
</feature>
<dbReference type="AlphaFoldDB" id="A0A7U2ETI6"/>
<proteinExistence type="inferred from homology"/>
<dbReference type="PANTHER" id="PTHR33048">
    <property type="entry name" value="PTH11-LIKE INTEGRAL MEMBRANE PROTEIN (AFU_ORTHOLOGUE AFUA_5G11245)"/>
    <property type="match status" value="1"/>
</dbReference>
<feature type="domain" description="Rhodopsin" evidence="7">
    <location>
        <begin position="25"/>
        <end position="276"/>
    </location>
</feature>
<sequence>MAVHDQLSVILAFVLTGLSTIIVALRFYSRHFLVGKLSASDWVMFVSLIATWGSVVINWYVIHFIDYSGVHDRDSFARVATGNLLTTWIYRLSYILDLCLIKTSILLFYNHIASARKSFHLLVRTLLAINLLGGSSMIVAAVFTCYPISDSWSFEVFEKGLHGIHATQCYNPGPFWIANATYNLVTDIVIWTLPIIFLLNLTTMSPRRRLELAAIFSFGLLAIVGSAARLRVIILWLSSFVQQAENFANLLIWSQVEQNIGIIAGSVPFLRPLFRKVLHSYRSRTRSREQASPAPGMGMGMQLIDPEQRGALPDQDAHFVVPRELVIPDPSPEDGEFKVPEEELAPIQSFKSQCSWGSAVWDGSQVRQVLPT</sequence>
<dbReference type="VEuPathDB" id="FungiDB:JI435_084000"/>
<feature type="transmembrane region" description="Helical" evidence="6">
    <location>
        <begin position="6"/>
        <end position="28"/>
    </location>
</feature>
<dbReference type="GO" id="GO:0016020">
    <property type="term" value="C:membrane"/>
    <property type="evidence" value="ECO:0007669"/>
    <property type="project" value="UniProtKB-SubCell"/>
</dbReference>
<comment type="similarity">
    <text evidence="5">Belongs to the SAT4 family.</text>
</comment>
<accession>A0A7U2ETI6</accession>
<dbReference type="EMBL" id="CP069024">
    <property type="protein sequence ID" value="QRC92537.1"/>
    <property type="molecule type" value="Genomic_DNA"/>
</dbReference>
<keyword evidence="3 6" id="KW-1133">Transmembrane helix</keyword>
<evidence type="ECO:0000259" key="7">
    <source>
        <dbReference type="Pfam" id="PF20684"/>
    </source>
</evidence>
<organism evidence="8 9">
    <name type="scientific">Phaeosphaeria nodorum (strain SN15 / ATCC MYA-4574 / FGSC 10173)</name>
    <name type="common">Glume blotch fungus</name>
    <name type="synonym">Parastagonospora nodorum</name>
    <dbReference type="NCBI Taxonomy" id="321614"/>
    <lineage>
        <taxon>Eukaryota</taxon>
        <taxon>Fungi</taxon>
        <taxon>Dikarya</taxon>
        <taxon>Ascomycota</taxon>
        <taxon>Pezizomycotina</taxon>
        <taxon>Dothideomycetes</taxon>
        <taxon>Pleosporomycetidae</taxon>
        <taxon>Pleosporales</taxon>
        <taxon>Pleosporineae</taxon>
        <taxon>Phaeosphaeriaceae</taxon>
        <taxon>Parastagonospora</taxon>
    </lineage>
</organism>